<reference evidence="2 3" key="1">
    <citation type="submission" date="2019-02" db="EMBL/GenBank/DDBJ databases">
        <title>Genomic Encyclopedia of Type Strains, Phase IV (KMG-IV): sequencing the most valuable type-strain genomes for metagenomic binning, comparative biology and taxonomic classification.</title>
        <authorList>
            <person name="Goeker M."/>
        </authorList>
    </citation>
    <scope>NUCLEOTIDE SEQUENCE [LARGE SCALE GENOMIC DNA]</scope>
    <source>
        <strain evidence="2 3">DSM 101727</strain>
    </source>
</reference>
<proteinExistence type="predicted"/>
<dbReference type="InterPro" id="IPR007569">
    <property type="entry name" value="DUF559"/>
</dbReference>
<evidence type="ECO:0000313" key="3">
    <source>
        <dbReference type="Proteomes" id="UP000294257"/>
    </source>
</evidence>
<dbReference type="InterPro" id="IPR011335">
    <property type="entry name" value="Restrct_endonuc-II-like"/>
</dbReference>
<dbReference type="Gene3D" id="3.40.960.10">
    <property type="entry name" value="VSR Endonuclease"/>
    <property type="match status" value="1"/>
</dbReference>
<evidence type="ECO:0000259" key="1">
    <source>
        <dbReference type="Pfam" id="PF04480"/>
    </source>
</evidence>
<name>A0A4Q7KJN1_9PSEU</name>
<dbReference type="AlphaFoldDB" id="A0A4Q7KJN1"/>
<dbReference type="Proteomes" id="UP000294257">
    <property type="component" value="Unassembled WGS sequence"/>
</dbReference>
<dbReference type="Pfam" id="PF04480">
    <property type="entry name" value="DUF559"/>
    <property type="match status" value="1"/>
</dbReference>
<sequence length="310" mass="34247">MRPCGGSPWGMTDLPPSRYGVYVQADLASRIGRSAVGRLINRGELVRYCRGVLIQRRQAGEFRARACAALTMVGPDAVLTSHTAAYLHGCTAADPGAVHVLVGYGRKLHRRHIGLVVHHGRFEPSDVVEVDGLRVLALDKVIADLLCRSQPGTALACADQALALAPRERKAELWAEIDARIADRDDPRGRRRGATLLDLATGLPESPAESWLLLILFDAGLPLPEPQHEVHDRHGRVLYRLDFAWTEARLALEYDGYEAHLGREVADAARATDLRRRGWTVVRAAADDLRDPTRMINELRDALRFHHVAA</sequence>
<organism evidence="2 3">
    <name type="scientific">Herbihabitans rhizosphaerae</name>
    <dbReference type="NCBI Taxonomy" id="1872711"/>
    <lineage>
        <taxon>Bacteria</taxon>
        <taxon>Bacillati</taxon>
        <taxon>Actinomycetota</taxon>
        <taxon>Actinomycetes</taxon>
        <taxon>Pseudonocardiales</taxon>
        <taxon>Pseudonocardiaceae</taxon>
        <taxon>Herbihabitans</taxon>
    </lineage>
</organism>
<dbReference type="SUPFAM" id="SSF52980">
    <property type="entry name" value="Restriction endonuclease-like"/>
    <property type="match status" value="1"/>
</dbReference>
<gene>
    <name evidence="2" type="ORF">EV193_10622</name>
</gene>
<dbReference type="EMBL" id="SGWQ01000006">
    <property type="protein sequence ID" value="RZS36788.1"/>
    <property type="molecule type" value="Genomic_DNA"/>
</dbReference>
<accession>A0A4Q7KJN1</accession>
<evidence type="ECO:0000313" key="2">
    <source>
        <dbReference type="EMBL" id="RZS36788.1"/>
    </source>
</evidence>
<keyword evidence="3" id="KW-1185">Reference proteome</keyword>
<comment type="caution">
    <text evidence="2">The sequence shown here is derived from an EMBL/GenBank/DDBJ whole genome shotgun (WGS) entry which is preliminary data.</text>
</comment>
<protein>
    <submittedName>
        <fullName evidence="2">Uncharacterized protein DUF559</fullName>
    </submittedName>
</protein>
<feature type="domain" description="DUF559" evidence="1">
    <location>
        <begin position="239"/>
        <end position="301"/>
    </location>
</feature>